<sequence>MASHTRTRSASDILEFAEVKCVAPVRMDEWDRKTSKMARPWCAWSPDRSDRELNRPSSPVVAPLTIRYPAQILNTSKVWKTVKACRGSRRLGNKVKKVYPERLGLAPA</sequence>
<organism evidence="1 2">
    <name type="scientific">Durusdinium trenchii</name>
    <dbReference type="NCBI Taxonomy" id="1381693"/>
    <lineage>
        <taxon>Eukaryota</taxon>
        <taxon>Sar</taxon>
        <taxon>Alveolata</taxon>
        <taxon>Dinophyceae</taxon>
        <taxon>Suessiales</taxon>
        <taxon>Symbiodiniaceae</taxon>
        <taxon>Durusdinium</taxon>
    </lineage>
</organism>
<comment type="caution">
    <text evidence="1">The sequence shown here is derived from an EMBL/GenBank/DDBJ whole genome shotgun (WGS) entry which is preliminary data.</text>
</comment>
<accession>A0ABP0KI92</accession>
<proteinExistence type="predicted"/>
<dbReference type="EMBL" id="CAXAMN010008691">
    <property type="protein sequence ID" value="CAK9026239.1"/>
    <property type="molecule type" value="Genomic_DNA"/>
</dbReference>
<evidence type="ECO:0000313" key="1">
    <source>
        <dbReference type="EMBL" id="CAK9026239.1"/>
    </source>
</evidence>
<dbReference type="Proteomes" id="UP001642484">
    <property type="component" value="Unassembled WGS sequence"/>
</dbReference>
<keyword evidence="2" id="KW-1185">Reference proteome</keyword>
<name>A0ABP0KI92_9DINO</name>
<evidence type="ECO:0000313" key="2">
    <source>
        <dbReference type="Proteomes" id="UP001642484"/>
    </source>
</evidence>
<gene>
    <name evidence="1" type="ORF">CCMP2556_LOCUS16286</name>
</gene>
<protein>
    <submittedName>
        <fullName evidence="1">Uncharacterized protein</fullName>
    </submittedName>
</protein>
<reference evidence="1 2" key="1">
    <citation type="submission" date="2024-02" db="EMBL/GenBank/DDBJ databases">
        <authorList>
            <person name="Chen Y."/>
            <person name="Shah S."/>
            <person name="Dougan E. K."/>
            <person name="Thang M."/>
            <person name="Chan C."/>
        </authorList>
    </citation>
    <scope>NUCLEOTIDE SEQUENCE [LARGE SCALE GENOMIC DNA]</scope>
</reference>